<keyword evidence="6" id="KW-1185">Reference proteome</keyword>
<evidence type="ECO:0000313" key="6">
    <source>
        <dbReference type="Proteomes" id="UP000183940"/>
    </source>
</evidence>
<name>A0A1L9QM89_9CYAN</name>
<dbReference type="EMBL" id="MLAW01000044">
    <property type="protein sequence ID" value="OJJ21950.1"/>
    <property type="molecule type" value="Genomic_DNA"/>
</dbReference>
<dbReference type="PROSITE" id="PS51186">
    <property type="entry name" value="GNAT"/>
    <property type="match status" value="1"/>
</dbReference>
<dbReference type="InterPro" id="IPR016181">
    <property type="entry name" value="Acyl_CoA_acyltransferase"/>
</dbReference>
<dbReference type="AlphaFoldDB" id="A0A1L9QM89"/>
<dbReference type="GO" id="GO:0008080">
    <property type="term" value="F:N-acetyltransferase activity"/>
    <property type="evidence" value="ECO:0007669"/>
    <property type="project" value="UniProtKB-ARBA"/>
</dbReference>
<evidence type="ECO:0000256" key="1">
    <source>
        <dbReference type="ARBA" id="ARBA00008694"/>
    </source>
</evidence>
<proteinExistence type="inferred from homology"/>
<reference evidence="5" key="1">
    <citation type="submission" date="2016-10" db="EMBL/GenBank/DDBJ databases">
        <title>CRISPR-Cas defence system in Roseofilum reptotaenium: evidence of a bacteriophage-cyanobacterium arms race in the coral black band disease.</title>
        <authorList>
            <person name="Buerger P."/>
            <person name="Wood-Charlson E.M."/>
            <person name="Weynberg K.D."/>
            <person name="Willis B."/>
            <person name="Van Oppen M.J."/>
        </authorList>
    </citation>
    <scope>NUCLEOTIDE SEQUENCE [LARGE SCALE GENOMIC DNA]</scope>
    <source>
        <strain evidence="5">AO1-A</strain>
    </source>
</reference>
<dbReference type="InterPro" id="IPR000182">
    <property type="entry name" value="GNAT_dom"/>
</dbReference>
<sequence length="165" mass="18797">MNLDQGDRPKLQIRLATRDDVTILFELIGALAEYEKLSHQVIGCATDLEKHLFDQHYVEALMAQWEGKSVGFALFFHNYSTFLTQPGLYLEDIFVRPEYRRKGIGSALLRTLAKIALDRGCGRFDWAVLDWNEPAIAFYERMGAQVLPDWRICRLTGSALTDLAG</sequence>
<dbReference type="PANTHER" id="PTHR10545">
    <property type="entry name" value="DIAMINE N-ACETYLTRANSFERASE"/>
    <property type="match status" value="1"/>
</dbReference>
<dbReference type="PANTHER" id="PTHR10545:SF29">
    <property type="entry name" value="GH14572P-RELATED"/>
    <property type="match status" value="1"/>
</dbReference>
<dbReference type="SUPFAM" id="SSF55729">
    <property type="entry name" value="Acyl-CoA N-acyltransferases (Nat)"/>
    <property type="match status" value="1"/>
</dbReference>
<evidence type="ECO:0000256" key="2">
    <source>
        <dbReference type="ARBA" id="ARBA00022679"/>
    </source>
</evidence>
<evidence type="ECO:0000256" key="3">
    <source>
        <dbReference type="ARBA" id="ARBA00023315"/>
    </source>
</evidence>
<evidence type="ECO:0000259" key="4">
    <source>
        <dbReference type="PROSITE" id="PS51186"/>
    </source>
</evidence>
<dbReference type="InterPro" id="IPR051016">
    <property type="entry name" value="Diverse_Substrate_AcTransf"/>
</dbReference>
<dbReference type="Proteomes" id="UP000183940">
    <property type="component" value="Unassembled WGS sequence"/>
</dbReference>
<comment type="caution">
    <text evidence="5">The sequence shown here is derived from an EMBL/GenBank/DDBJ whole genome shotgun (WGS) entry which is preliminary data.</text>
</comment>
<keyword evidence="2" id="KW-0808">Transferase</keyword>
<gene>
    <name evidence="5" type="ORF">BI308_19905</name>
</gene>
<accession>A0A1L9QM89</accession>
<dbReference type="STRING" id="1925591.BI308_19905"/>
<feature type="domain" description="N-acetyltransferase" evidence="4">
    <location>
        <begin position="11"/>
        <end position="158"/>
    </location>
</feature>
<comment type="similarity">
    <text evidence="1">Belongs to the acetyltransferase family.</text>
</comment>
<evidence type="ECO:0000313" key="5">
    <source>
        <dbReference type="EMBL" id="OJJ21950.1"/>
    </source>
</evidence>
<dbReference type="CDD" id="cd04301">
    <property type="entry name" value="NAT_SF"/>
    <property type="match status" value="1"/>
</dbReference>
<dbReference type="FunFam" id="3.40.630.30:FF:000064">
    <property type="entry name" value="GNAT family acetyltransferase"/>
    <property type="match status" value="1"/>
</dbReference>
<keyword evidence="3" id="KW-0012">Acyltransferase</keyword>
<dbReference type="InterPro" id="IPR017255">
    <property type="entry name" value="AcTrfase_GNAT_prd"/>
</dbReference>
<dbReference type="PIRSF" id="PIRSF037663">
    <property type="entry name" value="Acetyltransf_GNAT_prd"/>
    <property type="match status" value="1"/>
</dbReference>
<organism evidence="5 6">
    <name type="scientific">Roseofilum reptotaenium AO1-A</name>
    <dbReference type="NCBI Taxonomy" id="1925591"/>
    <lineage>
        <taxon>Bacteria</taxon>
        <taxon>Bacillati</taxon>
        <taxon>Cyanobacteriota</taxon>
        <taxon>Cyanophyceae</taxon>
        <taxon>Desertifilales</taxon>
        <taxon>Desertifilaceae</taxon>
        <taxon>Roseofilum</taxon>
    </lineage>
</organism>
<protein>
    <submittedName>
        <fullName evidence="5">GNAT family N-acetyltransferase</fullName>
    </submittedName>
</protein>
<dbReference type="Pfam" id="PF00583">
    <property type="entry name" value="Acetyltransf_1"/>
    <property type="match status" value="1"/>
</dbReference>
<dbReference type="Gene3D" id="3.40.630.30">
    <property type="match status" value="1"/>
</dbReference>